<keyword evidence="1" id="KW-0812">Transmembrane</keyword>
<name>A0A382YFH5_9ZZZZ</name>
<organism evidence="2">
    <name type="scientific">marine metagenome</name>
    <dbReference type="NCBI Taxonomy" id="408172"/>
    <lineage>
        <taxon>unclassified sequences</taxon>
        <taxon>metagenomes</taxon>
        <taxon>ecological metagenomes</taxon>
    </lineage>
</organism>
<feature type="transmembrane region" description="Helical" evidence="1">
    <location>
        <begin position="140"/>
        <end position="160"/>
    </location>
</feature>
<protein>
    <recommendedName>
        <fullName evidence="3">Major facilitator superfamily (MFS) profile domain-containing protein</fullName>
    </recommendedName>
</protein>
<feature type="transmembrane region" description="Helical" evidence="1">
    <location>
        <begin position="51"/>
        <end position="71"/>
    </location>
</feature>
<accession>A0A382YFH5</accession>
<keyword evidence="1" id="KW-0472">Membrane</keyword>
<feature type="transmembrane region" description="Helical" evidence="1">
    <location>
        <begin position="21"/>
        <end position="39"/>
    </location>
</feature>
<keyword evidence="1" id="KW-1133">Transmembrane helix</keyword>
<reference evidence="2" key="1">
    <citation type="submission" date="2018-05" db="EMBL/GenBank/DDBJ databases">
        <authorList>
            <person name="Lanie J.A."/>
            <person name="Ng W.-L."/>
            <person name="Kazmierczak K.M."/>
            <person name="Andrzejewski T.M."/>
            <person name="Davidsen T.M."/>
            <person name="Wayne K.J."/>
            <person name="Tettelin H."/>
            <person name="Glass J.I."/>
            <person name="Rusch D."/>
            <person name="Podicherti R."/>
            <person name="Tsui H.-C.T."/>
            <person name="Winkler M.E."/>
        </authorList>
    </citation>
    <scope>NUCLEOTIDE SEQUENCE</scope>
</reference>
<dbReference type="SUPFAM" id="SSF103473">
    <property type="entry name" value="MFS general substrate transporter"/>
    <property type="match status" value="1"/>
</dbReference>
<feature type="transmembrane region" description="Helical" evidence="1">
    <location>
        <begin position="166"/>
        <end position="186"/>
    </location>
</feature>
<evidence type="ECO:0008006" key="3">
    <source>
        <dbReference type="Google" id="ProtNLM"/>
    </source>
</evidence>
<dbReference type="InterPro" id="IPR036259">
    <property type="entry name" value="MFS_trans_sf"/>
</dbReference>
<sequence>MSLIRKIINIKAGEERETILFFFYFFCLISAIIIGKTARDVFFLSRFNTDFLPHIFIISAVCVAFTTMAFIQAAKNKKTINFSIGTGGFFTVSLILLHLVRGEWVYLVLYVWIDIIAAVLVPQFWLLANNRFTTRQAKRLFGPIGAASAFANIIIGFTIQSGYLQPALFIPMATLFLLIILILLCLNKGQFFK</sequence>
<evidence type="ECO:0000256" key="1">
    <source>
        <dbReference type="SAM" id="Phobius"/>
    </source>
</evidence>
<feature type="transmembrane region" description="Helical" evidence="1">
    <location>
        <begin position="80"/>
        <end position="100"/>
    </location>
</feature>
<gene>
    <name evidence="2" type="ORF">METZ01_LOCUS434887</name>
</gene>
<evidence type="ECO:0000313" key="2">
    <source>
        <dbReference type="EMBL" id="SVD82033.1"/>
    </source>
</evidence>
<dbReference type="EMBL" id="UINC01175417">
    <property type="protein sequence ID" value="SVD82033.1"/>
    <property type="molecule type" value="Genomic_DNA"/>
</dbReference>
<feature type="non-terminal residue" evidence="2">
    <location>
        <position position="193"/>
    </location>
</feature>
<proteinExistence type="predicted"/>
<dbReference type="AlphaFoldDB" id="A0A382YFH5"/>
<feature type="transmembrane region" description="Helical" evidence="1">
    <location>
        <begin position="106"/>
        <end position="128"/>
    </location>
</feature>